<dbReference type="Pfam" id="PF07510">
    <property type="entry name" value="GmrSD_C"/>
    <property type="match status" value="1"/>
</dbReference>
<dbReference type="PANTHER" id="PTHR35149">
    <property type="entry name" value="SLL5132 PROTEIN"/>
    <property type="match status" value="1"/>
</dbReference>
<protein>
    <recommendedName>
        <fullName evidence="4">DUF262 domain-containing protein</fullName>
    </recommendedName>
</protein>
<sequence>MSSKVETELLSLQTIATKDLGFVIPCYQRPYVWREEEVIKLFDDIRDAYLAKEPHYFIGSVLSALNGDKSEYELIDGQQRTTTLMLLSLAFKAVGIETQLAHVSIKGENPRLTFEIRESVRNLLGSYAGLDKITKPGAEDIRKDEYLVHLEANLTILKQQVDKLAEQSDFDIHGFADYIFNQVQWVNNIVPASMDLNRLFSSLNTGGIQLEPVDLLKAKLFKHITTDKVVYSSIWQACEHTDNYFERNLRQIFKNADWQTLEYTDLANYQAELFPLVSSSNSVQRVGKSIAEIGSGSLDYDVEPEQSESQSDDFDDETVYCRSIISFELLLIHTLRIFCTQKSWDDLTPRIRASNLMLCFERLLQHDERTIKSFIELLWQVRYQFDTWVVKWVEHDDREDAQLRLTSISKNKAYINRKAKELGLLAQLQAVRNFTGDRSAQYWLTAFLCRLVADPKANDEDVVTLLESIDNKMSLTRETQKEASFKLASDISPQTIPWEDQAIYLKSSLGTRFEHYWFQKLEYLLWKKGDKTNDDKLKRYRITSKNSVEHVHPQNEEYHHELEKSPLNAFGNLVLLSPGENSSYSNQTVAKKKADFDSKPRYDALKLKDIFETYTQSNSQWSAIEIDKHQQNMLKLLEKHYMEGVVNGQ</sequence>
<name>Q0HVS6_SHESR</name>
<evidence type="ECO:0000313" key="3">
    <source>
        <dbReference type="EMBL" id="ABI42779.1"/>
    </source>
</evidence>
<dbReference type="InterPro" id="IPR004919">
    <property type="entry name" value="GmrSD_N"/>
</dbReference>
<evidence type="ECO:0000259" key="1">
    <source>
        <dbReference type="Pfam" id="PF03235"/>
    </source>
</evidence>
<dbReference type="AlphaFoldDB" id="Q0HVS6"/>
<dbReference type="PANTHER" id="PTHR35149:SF2">
    <property type="entry name" value="DUF262 DOMAIN-CONTAINING PROTEIN"/>
    <property type="match status" value="1"/>
</dbReference>
<dbReference type="Pfam" id="PF03235">
    <property type="entry name" value="GmrSD_N"/>
    <property type="match status" value="1"/>
</dbReference>
<proteinExistence type="predicted"/>
<dbReference type="KEGG" id="shm:Shewmr7_1786"/>
<evidence type="ECO:0000259" key="2">
    <source>
        <dbReference type="Pfam" id="PF07510"/>
    </source>
</evidence>
<feature type="domain" description="GmrSD restriction endonucleases N-terminal" evidence="1">
    <location>
        <begin position="18"/>
        <end position="221"/>
    </location>
</feature>
<feature type="domain" description="GmrSD restriction endonucleases C-terminal" evidence="2">
    <location>
        <begin position="499"/>
        <end position="635"/>
    </location>
</feature>
<evidence type="ECO:0008006" key="4">
    <source>
        <dbReference type="Google" id="ProtNLM"/>
    </source>
</evidence>
<reference evidence="3" key="1">
    <citation type="submission" date="2006-08" db="EMBL/GenBank/DDBJ databases">
        <title>Complete sequence of Chromosome1 of Shewanella sp. MR-7.</title>
        <authorList>
            <consortium name="US DOE Joint Genome Institute"/>
            <person name="Copeland A."/>
            <person name="Lucas S."/>
            <person name="Lapidus A."/>
            <person name="Barry K."/>
            <person name="Detter J.C."/>
            <person name="Glavina del Rio T."/>
            <person name="Hammon N."/>
            <person name="Israni S."/>
            <person name="Dalin E."/>
            <person name="Tice H."/>
            <person name="Pitluck S."/>
            <person name="Kiss H."/>
            <person name="Brettin T."/>
            <person name="Bruce D."/>
            <person name="Han C."/>
            <person name="Tapia R."/>
            <person name="Gilna P."/>
            <person name="Schmutz J."/>
            <person name="Larimer F."/>
            <person name="Land M."/>
            <person name="Hauser L."/>
            <person name="Kyrpides N."/>
            <person name="Mikhailova N."/>
            <person name="Nealson K."/>
            <person name="Konstantinidis K."/>
            <person name="Klappenbach J."/>
            <person name="Tiedje J."/>
            <person name="Richardson P."/>
        </authorList>
    </citation>
    <scope>NUCLEOTIDE SEQUENCE</scope>
    <source>
        <strain evidence="3">MR-7</strain>
    </source>
</reference>
<dbReference type="HOGENOM" id="CLU_023391_0_0_6"/>
<organism evidence="3">
    <name type="scientific">Shewanella sp. (strain MR-7)</name>
    <dbReference type="NCBI Taxonomy" id="60481"/>
    <lineage>
        <taxon>Bacteria</taxon>
        <taxon>Pseudomonadati</taxon>
        <taxon>Pseudomonadota</taxon>
        <taxon>Gammaproteobacteria</taxon>
        <taxon>Alteromonadales</taxon>
        <taxon>Shewanellaceae</taxon>
        <taxon>Shewanella</taxon>
    </lineage>
</organism>
<dbReference type="InterPro" id="IPR011089">
    <property type="entry name" value="GmrSD_C"/>
</dbReference>
<gene>
    <name evidence="3" type="ordered locus">Shewmr7_1786</name>
</gene>
<dbReference type="EMBL" id="CP000444">
    <property type="protein sequence ID" value="ABI42779.1"/>
    <property type="molecule type" value="Genomic_DNA"/>
</dbReference>
<accession>Q0HVS6</accession>